<evidence type="ECO:0000256" key="2">
    <source>
        <dbReference type="ARBA" id="ARBA00005912"/>
    </source>
</evidence>
<dbReference type="PANTHER" id="PTHR20982">
    <property type="entry name" value="RIBOSOME RECYCLING FACTOR"/>
    <property type="match status" value="1"/>
</dbReference>
<evidence type="ECO:0000313" key="8">
    <source>
        <dbReference type="EMBL" id="MBO8446825.1"/>
    </source>
</evidence>
<evidence type="ECO:0000313" key="9">
    <source>
        <dbReference type="Proteomes" id="UP000823637"/>
    </source>
</evidence>
<name>A0A9D9EI51_9BACT</name>
<comment type="similarity">
    <text evidence="2 6">Belongs to the RRF family.</text>
</comment>
<dbReference type="FunFam" id="3.30.1360.40:FF:000001">
    <property type="entry name" value="Ribosome-recycling factor"/>
    <property type="match status" value="1"/>
</dbReference>
<sequence>MIDVQENYKQANAKMENAMVFLDEALSRIRAGKANPRILDGIKVDYYNTITPLSGVANITTPDAKSIVIQPWEKSMLKEIEKAILASPIGITPENNGEMIRLGMPPLTEERRKELVKQARQDGEDAKIGIRTARREAIDQLKKALKDGMPEDAEKDAENEVQKIHDKFIKKIEDIIAAKEKEIMTV</sequence>
<dbReference type="InterPro" id="IPR036191">
    <property type="entry name" value="RRF_sf"/>
</dbReference>
<protein>
    <recommendedName>
        <fullName evidence="6">Ribosome-recycling factor</fullName>
        <shortName evidence="6">RRF</shortName>
    </recommendedName>
    <alternativeName>
        <fullName evidence="6">Ribosome-releasing factor</fullName>
    </alternativeName>
</protein>
<evidence type="ECO:0000256" key="3">
    <source>
        <dbReference type="ARBA" id="ARBA00022490"/>
    </source>
</evidence>
<evidence type="ECO:0000256" key="4">
    <source>
        <dbReference type="ARBA" id="ARBA00022917"/>
    </source>
</evidence>
<comment type="subcellular location">
    <subcellularLocation>
        <location evidence="1 6">Cytoplasm</location>
    </subcellularLocation>
</comment>
<keyword evidence="4 6" id="KW-0648">Protein biosynthesis</keyword>
<dbReference type="SUPFAM" id="SSF55194">
    <property type="entry name" value="Ribosome recycling factor, RRF"/>
    <property type="match status" value="1"/>
</dbReference>
<comment type="function">
    <text evidence="5 6">Responsible for the release of ribosomes from messenger RNA at the termination of protein biosynthesis. May increase the efficiency of translation by recycling ribosomes from one round of translation to another.</text>
</comment>
<dbReference type="Proteomes" id="UP000823637">
    <property type="component" value="Unassembled WGS sequence"/>
</dbReference>
<dbReference type="InterPro" id="IPR023584">
    <property type="entry name" value="Ribosome_recyc_fac_dom"/>
</dbReference>
<dbReference type="Gene3D" id="3.30.1360.40">
    <property type="match status" value="1"/>
</dbReference>
<evidence type="ECO:0000259" key="7">
    <source>
        <dbReference type="Pfam" id="PF01765"/>
    </source>
</evidence>
<dbReference type="HAMAP" id="MF_00040">
    <property type="entry name" value="RRF"/>
    <property type="match status" value="1"/>
</dbReference>
<evidence type="ECO:0000256" key="1">
    <source>
        <dbReference type="ARBA" id="ARBA00004496"/>
    </source>
</evidence>
<dbReference type="InterPro" id="IPR002661">
    <property type="entry name" value="Ribosome_recyc_fac"/>
</dbReference>
<dbReference type="GO" id="GO:0005737">
    <property type="term" value="C:cytoplasm"/>
    <property type="evidence" value="ECO:0007669"/>
    <property type="project" value="UniProtKB-SubCell"/>
</dbReference>
<comment type="caution">
    <text evidence="8">The sequence shown here is derived from an EMBL/GenBank/DDBJ whole genome shotgun (WGS) entry which is preliminary data.</text>
</comment>
<dbReference type="GO" id="GO:0043023">
    <property type="term" value="F:ribosomal large subunit binding"/>
    <property type="evidence" value="ECO:0007669"/>
    <property type="project" value="TreeGrafter"/>
</dbReference>
<dbReference type="CDD" id="cd00520">
    <property type="entry name" value="RRF"/>
    <property type="match status" value="1"/>
</dbReference>
<organism evidence="8 9">
    <name type="scientific">Candidatus Enterocola intestinipullorum</name>
    <dbReference type="NCBI Taxonomy" id="2840783"/>
    <lineage>
        <taxon>Bacteria</taxon>
        <taxon>Pseudomonadati</taxon>
        <taxon>Bacteroidota</taxon>
        <taxon>Bacteroidia</taxon>
        <taxon>Bacteroidales</taxon>
        <taxon>Candidatus Enterocola</taxon>
    </lineage>
</organism>
<accession>A0A9D9EI51</accession>
<reference evidence="8" key="1">
    <citation type="submission" date="2020-10" db="EMBL/GenBank/DDBJ databases">
        <authorList>
            <person name="Gilroy R."/>
        </authorList>
    </citation>
    <scope>NUCLEOTIDE SEQUENCE</scope>
    <source>
        <strain evidence="8">D3-1215</strain>
    </source>
</reference>
<dbReference type="EMBL" id="JADIMR010000050">
    <property type="protein sequence ID" value="MBO8446825.1"/>
    <property type="molecule type" value="Genomic_DNA"/>
</dbReference>
<dbReference type="AlphaFoldDB" id="A0A9D9EI51"/>
<evidence type="ECO:0000256" key="6">
    <source>
        <dbReference type="HAMAP-Rule" id="MF_00040"/>
    </source>
</evidence>
<dbReference type="PANTHER" id="PTHR20982:SF3">
    <property type="entry name" value="MITOCHONDRIAL RIBOSOME RECYCLING FACTOR PSEUDO 1"/>
    <property type="match status" value="1"/>
</dbReference>
<evidence type="ECO:0000256" key="5">
    <source>
        <dbReference type="ARBA" id="ARBA00025050"/>
    </source>
</evidence>
<dbReference type="GO" id="GO:0006415">
    <property type="term" value="P:translational termination"/>
    <property type="evidence" value="ECO:0007669"/>
    <property type="project" value="UniProtKB-UniRule"/>
</dbReference>
<dbReference type="NCBIfam" id="TIGR00496">
    <property type="entry name" value="frr"/>
    <property type="match status" value="1"/>
</dbReference>
<dbReference type="Gene3D" id="1.10.132.20">
    <property type="entry name" value="Ribosome-recycling factor"/>
    <property type="match status" value="1"/>
</dbReference>
<proteinExistence type="inferred from homology"/>
<dbReference type="FunFam" id="1.10.132.20:FF:000001">
    <property type="entry name" value="Ribosome-recycling factor"/>
    <property type="match status" value="1"/>
</dbReference>
<keyword evidence="3 6" id="KW-0963">Cytoplasm</keyword>
<feature type="domain" description="Ribosome recycling factor" evidence="7">
    <location>
        <begin position="23"/>
        <end position="184"/>
    </location>
</feature>
<dbReference type="Pfam" id="PF01765">
    <property type="entry name" value="RRF"/>
    <property type="match status" value="1"/>
</dbReference>
<reference evidence="8" key="2">
    <citation type="journal article" date="2021" name="PeerJ">
        <title>Extensive microbial diversity within the chicken gut microbiome revealed by metagenomics and culture.</title>
        <authorList>
            <person name="Gilroy R."/>
            <person name="Ravi A."/>
            <person name="Getino M."/>
            <person name="Pursley I."/>
            <person name="Horton D.L."/>
            <person name="Alikhan N.F."/>
            <person name="Baker D."/>
            <person name="Gharbi K."/>
            <person name="Hall N."/>
            <person name="Watson M."/>
            <person name="Adriaenssens E.M."/>
            <person name="Foster-Nyarko E."/>
            <person name="Jarju S."/>
            <person name="Secka A."/>
            <person name="Antonio M."/>
            <person name="Oren A."/>
            <person name="Chaudhuri R.R."/>
            <person name="La Ragione R."/>
            <person name="Hildebrand F."/>
            <person name="Pallen M.J."/>
        </authorList>
    </citation>
    <scope>NUCLEOTIDE SEQUENCE</scope>
    <source>
        <strain evidence="8">D3-1215</strain>
    </source>
</reference>
<gene>
    <name evidence="6 8" type="primary">frr</name>
    <name evidence="8" type="ORF">IAC32_03655</name>
</gene>